<reference evidence="6" key="1">
    <citation type="submission" date="2016-10" db="EMBL/GenBank/DDBJ databases">
        <authorList>
            <person name="Varghese N."/>
            <person name="Submissions S."/>
        </authorList>
    </citation>
    <scope>NUCLEOTIDE SEQUENCE [LARGE SCALE GENOMIC DNA]</scope>
    <source>
        <strain evidence="6">DSM 26348</strain>
    </source>
</reference>
<dbReference type="InterPro" id="IPR023296">
    <property type="entry name" value="Glyco_hydro_beta-prop_sf"/>
</dbReference>
<evidence type="ECO:0000256" key="2">
    <source>
        <dbReference type="ARBA" id="ARBA00022801"/>
    </source>
</evidence>
<evidence type="ECO:0000256" key="1">
    <source>
        <dbReference type="ARBA" id="ARBA00009902"/>
    </source>
</evidence>
<dbReference type="OrthoDB" id="9794572at2"/>
<keyword evidence="3" id="KW-0326">Glycosidase</keyword>
<dbReference type="Proteomes" id="UP000199518">
    <property type="component" value="Unassembled WGS sequence"/>
</dbReference>
<evidence type="ECO:0000259" key="4">
    <source>
        <dbReference type="Pfam" id="PF00251"/>
    </source>
</evidence>
<keyword evidence="6" id="KW-1185">Reference proteome</keyword>
<dbReference type="EMBL" id="FOQD01000018">
    <property type="protein sequence ID" value="SFJ30610.1"/>
    <property type="molecule type" value="Genomic_DNA"/>
</dbReference>
<dbReference type="Pfam" id="PF00251">
    <property type="entry name" value="Glyco_hydro_32N"/>
    <property type="match status" value="1"/>
</dbReference>
<dbReference type="InterPro" id="IPR013148">
    <property type="entry name" value="Glyco_hydro_32_N"/>
</dbReference>
<accession>A0A1I3QA73</accession>
<gene>
    <name evidence="5" type="ORF">SAMN05421753_11816</name>
</gene>
<dbReference type="PANTHER" id="PTHR43101">
    <property type="entry name" value="BETA-FRUCTOSIDASE"/>
    <property type="match status" value="1"/>
</dbReference>
<organism evidence="5 6">
    <name type="scientific">Planctomicrobium piriforme</name>
    <dbReference type="NCBI Taxonomy" id="1576369"/>
    <lineage>
        <taxon>Bacteria</taxon>
        <taxon>Pseudomonadati</taxon>
        <taxon>Planctomycetota</taxon>
        <taxon>Planctomycetia</taxon>
        <taxon>Planctomycetales</taxon>
        <taxon>Planctomycetaceae</taxon>
        <taxon>Planctomicrobium</taxon>
    </lineage>
</organism>
<proteinExistence type="inferred from homology"/>
<dbReference type="SUPFAM" id="SSF75005">
    <property type="entry name" value="Arabinanase/levansucrase/invertase"/>
    <property type="match status" value="1"/>
</dbReference>
<keyword evidence="2 5" id="KW-0378">Hydrolase</keyword>
<evidence type="ECO:0000313" key="5">
    <source>
        <dbReference type="EMBL" id="SFJ30610.1"/>
    </source>
</evidence>
<dbReference type="Gene3D" id="2.115.10.20">
    <property type="entry name" value="Glycosyl hydrolase domain, family 43"/>
    <property type="match status" value="2"/>
</dbReference>
<evidence type="ECO:0000313" key="6">
    <source>
        <dbReference type="Proteomes" id="UP000199518"/>
    </source>
</evidence>
<dbReference type="AlphaFoldDB" id="A0A1I3QA73"/>
<dbReference type="STRING" id="1576369.SAMN05421753_11816"/>
<feature type="domain" description="Glycosyl hydrolase family 32 N-terminal" evidence="4">
    <location>
        <begin position="39"/>
        <end position="217"/>
    </location>
</feature>
<evidence type="ECO:0000256" key="3">
    <source>
        <dbReference type="ARBA" id="ARBA00023295"/>
    </source>
</evidence>
<dbReference type="InterPro" id="IPR051214">
    <property type="entry name" value="GH32_Enzymes"/>
</dbReference>
<dbReference type="GO" id="GO:0016798">
    <property type="term" value="F:hydrolase activity, acting on glycosyl bonds"/>
    <property type="evidence" value="ECO:0007669"/>
    <property type="project" value="UniProtKB-KW"/>
</dbReference>
<sequence>MNTLLRSLVVSCCLILGPQCYVEELFAPPGLWIHDLWFAREGDTYHAYYLQVPQAIGSANDWSARHDLQQIGHATSTDLIHWQDQGPVVTPMPRLWRSAIATGSVARHDGKWFMPFSATGGKDSVVGMAVSNDLNTWKVPGDGPLVTSQAYPGEWQGRKLQWKALADPYLYPEPIDGWYYMLINARVQGDPLNSAGCIGVLRSRDMQAWESAGVFSYPQWCDRMETPCVWKHGDRWYLCFGTAHDQTEFPEKWTNSVPESLKKKLRVNAIFTADQFTGPYEPLGEWWLDKMPDGRSGYIHKIIPGPDGNDVLLTSTDWKISPPYPVEYPAAGSIRLKKPQ</sequence>
<protein>
    <submittedName>
        <fullName evidence="5">Glycosyl hydrolases family 32 N-terminal domain-containing protein</fullName>
    </submittedName>
</protein>
<comment type="similarity">
    <text evidence="1">Belongs to the glycosyl hydrolase 32 family.</text>
</comment>
<dbReference type="PANTHER" id="PTHR43101:SF1">
    <property type="entry name" value="BETA-FRUCTOSIDASE"/>
    <property type="match status" value="1"/>
</dbReference>
<name>A0A1I3QA73_9PLAN</name>